<feature type="non-terminal residue" evidence="2">
    <location>
        <position position="1"/>
    </location>
</feature>
<dbReference type="EMBL" id="BDDL01000064">
    <property type="protein sequence ID" value="GAT77333.1"/>
    <property type="molecule type" value="Genomic_DNA"/>
</dbReference>
<accession>A0A161MP81</accession>
<feature type="compositionally biased region" description="Basic and acidic residues" evidence="1">
    <location>
        <begin position="74"/>
        <end position="93"/>
    </location>
</feature>
<organism evidence="2 3">
    <name type="scientific">Ehrlichia ruminantium</name>
    <name type="common">heartwater rickettsia</name>
    <name type="synonym">Cowdria ruminantium</name>
    <dbReference type="NCBI Taxonomy" id="779"/>
    <lineage>
        <taxon>Bacteria</taxon>
        <taxon>Pseudomonadati</taxon>
        <taxon>Pseudomonadota</taxon>
        <taxon>Alphaproteobacteria</taxon>
        <taxon>Rickettsiales</taxon>
        <taxon>Anaplasmataceae</taxon>
        <taxon>Ehrlichia</taxon>
    </lineage>
</organism>
<protein>
    <submittedName>
        <fullName evidence="2">Putative exported protein</fullName>
    </submittedName>
</protein>
<dbReference type="Proteomes" id="UP000092677">
    <property type="component" value="Unassembled WGS sequence"/>
</dbReference>
<feature type="region of interest" description="Disordered" evidence="1">
    <location>
        <begin position="1"/>
        <end position="55"/>
    </location>
</feature>
<sequence length="190" mass="21625">SKSDTSKLSAIKEDKAKVSVESKSSELDKSKVHVKEDKSKSLPEDKSKSDTSKLSAIKEDKAKVSVESKLHLLLDFSKDNDKEKDLSNHKPLKEGNNSKPIINDHKDSKQDTTHKVTHFLPELSEQNVTKKDVEKNNSKGPGSNNLSLSDNVNKKYDNKNQQKSVKQHDKKDVKVKEEYDEDYSITYYYE</sequence>
<evidence type="ECO:0000313" key="2">
    <source>
        <dbReference type="EMBL" id="GAT77333.1"/>
    </source>
</evidence>
<proteinExistence type="predicted"/>
<feature type="compositionally biased region" description="Polar residues" evidence="1">
    <location>
        <begin position="138"/>
        <end position="151"/>
    </location>
</feature>
<feature type="compositionally biased region" description="Basic and acidic residues" evidence="1">
    <location>
        <begin position="128"/>
        <end position="137"/>
    </location>
</feature>
<reference evidence="3" key="1">
    <citation type="submission" date="2016-05" db="EMBL/GenBank/DDBJ databases">
        <title>Draft genome sequences of four strains of Ehrlichia ruminantium, a tick-borne pathogen of ruminants, isolated from Zimbabwe, The Gambia and Ghana.</title>
        <authorList>
            <person name="Nakao R."/>
            <person name="Jongejan F."/>
            <person name="Sugimoto C."/>
        </authorList>
    </citation>
    <scope>NUCLEOTIDE SEQUENCE [LARGE SCALE GENOMIC DNA]</scope>
    <source>
        <strain evidence="3">Kerr Seringe</strain>
    </source>
</reference>
<name>A0A161MP81_EHRRU</name>
<gene>
    <name evidence="2" type="ORF">EHRUM2_05530</name>
</gene>
<dbReference type="AlphaFoldDB" id="A0A161MP81"/>
<comment type="caution">
    <text evidence="2">The sequence shown here is derived from an EMBL/GenBank/DDBJ whole genome shotgun (WGS) entry which is preliminary data.</text>
</comment>
<feature type="compositionally biased region" description="Basic and acidic residues" evidence="1">
    <location>
        <begin position="102"/>
        <end position="114"/>
    </location>
</feature>
<feature type="region of interest" description="Disordered" evidence="1">
    <location>
        <begin position="74"/>
        <end position="190"/>
    </location>
</feature>
<feature type="compositionally biased region" description="Basic and acidic residues" evidence="1">
    <location>
        <begin position="152"/>
        <end position="177"/>
    </location>
</feature>
<evidence type="ECO:0000256" key="1">
    <source>
        <dbReference type="SAM" id="MobiDB-lite"/>
    </source>
</evidence>
<evidence type="ECO:0000313" key="3">
    <source>
        <dbReference type="Proteomes" id="UP000092677"/>
    </source>
</evidence>